<dbReference type="EMBL" id="ANOH01000107">
    <property type="protein sequence ID" value="EMI57162.1"/>
    <property type="molecule type" value="Genomic_DNA"/>
</dbReference>
<name>M5U6R6_9BACT</name>
<protein>
    <submittedName>
        <fullName evidence="1">Uncharacterized protein</fullName>
    </submittedName>
</protein>
<sequence>MDWNPMTDGSRLGRLVGGMVSLFGEDVGESMICMQSLIGGYATAVETRIESGTENASGVAVKL</sequence>
<accession>M5U6R6</accession>
<keyword evidence="2" id="KW-1185">Reference proteome</keyword>
<gene>
    <name evidence="1" type="ORF">RSSM_01390</name>
</gene>
<dbReference type="Proteomes" id="UP000011885">
    <property type="component" value="Unassembled WGS sequence"/>
</dbReference>
<dbReference type="AlphaFoldDB" id="M5U6R6"/>
<organism evidence="1 2">
    <name type="scientific">Rhodopirellula sallentina SM41</name>
    <dbReference type="NCBI Taxonomy" id="1263870"/>
    <lineage>
        <taxon>Bacteria</taxon>
        <taxon>Pseudomonadati</taxon>
        <taxon>Planctomycetota</taxon>
        <taxon>Planctomycetia</taxon>
        <taxon>Pirellulales</taxon>
        <taxon>Pirellulaceae</taxon>
        <taxon>Rhodopirellula</taxon>
    </lineage>
</organism>
<evidence type="ECO:0000313" key="2">
    <source>
        <dbReference type="Proteomes" id="UP000011885"/>
    </source>
</evidence>
<dbReference type="PATRIC" id="fig|1263870.3.peg.1491"/>
<evidence type="ECO:0000313" key="1">
    <source>
        <dbReference type="EMBL" id="EMI57162.1"/>
    </source>
</evidence>
<reference evidence="1 2" key="1">
    <citation type="journal article" date="2013" name="Mar. Genomics">
        <title>Expression of sulfatases in Rhodopirellula baltica and the diversity of sulfatases in the genus Rhodopirellula.</title>
        <authorList>
            <person name="Wegner C.E."/>
            <person name="Richter-Heitmann T."/>
            <person name="Klindworth A."/>
            <person name="Klockow C."/>
            <person name="Richter M."/>
            <person name="Achstetter T."/>
            <person name="Glockner F.O."/>
            <person name="Harder J."/>
        </authorList>
    </citation>
    <scope>NUCLEOTIDE SEQUENCE [LARGE SCALE GENOMIC DNA]</scope>
    <source>
        <strain evidence="1 2">SM41</strain>
    </source>
</reference>
<comment type="caution">
    <text evidence="1">The sequence shown here is derived from an EMBL/GenBank/DDBJ whole genome shotgun (WGS) entry which is preliminary data.</text>
</comment>
<proteinExistence type="predicted"/>